<evidence type="ECO:0000313" key="2">
    <source>
        <dbReference type="EMBL" id="OMJ65171.1"/>
    </source>
</evidence>
<protein>
    <submittedName>
        <fullName evidence="2">Uncharacterized protein</fullName>
    </submittedName>
</protein>
<keyword evidence="3" id="KW-1185">Reference proteome</keyword>
<accession>A0A1R2AKY0</accession>
<gene>
    <name evidence="2" type="ORF">SteCoe_38949</name>
</gene>
<organism evidence="2 3">
    <name type="scientific">Stentor coeruleus</name>
    <dbReference type="NCBI Taxonomy" id="5963"/>
    <lineage>
        <taxon>Eukaryota</taxon>
        <taxon>Sar</taxon>
        <taxon>Alveolata</taxon>
        <taxon>Ciliophora</taxon>
        <taxon>Postciliodesmatophora</taxon>
        <taxon>Heterotrichea</taxon>
        <taxon>Heterotrichida</taxon>
        <taxon>Stentoridae</taxon>
        <taxon>Stentor</taxon>
    </lineage>
</organism>
<dbReference type="AlphaFoldDB" id="A0A1R2AKY0"/>
<evidence type="ECO:0000256" key="1">
    <source>
        <dbReference type="SAM" id="MobiDB-lite"/>
    </source>
</evidence>
<name>A0A1R2AKY0_9CILI</name>
<dbReference type="Proteomes" id="UP000187209">
    <property type="component" value="Unassembled WGS sequence"/>
</dbReference>
<dbReference type="OrthoDB" id="323668at2759"/>
<dbReference type="SUPFAM" id="SSF117281">
    <property type="entry name" value="Kelch motif"/>
    <property type="match status" value="1"/>
</dbReference>
<feature type="region of interest" description="Disordered" evidence="1">
    <location>
        <begin position="346"/>
        <end position="384"/>
    </location>
</feature>
<sequence length="384" mass="43852">MGNDTSSDLNIDIPELYYLYRKKSTLLHIRSGVITKLKFSKKLKVRSDSAIGYLPNRKIMICGGTDSSDCLTNKTLILDPINLKIINASNLPYPSRNGFLIEFRDWVYYAGSVTEGDLEDDEAEVEIPSKLFRYNLRENFWEKINENTLTGKEEQKDSKAKYPTLNDLFLPQVFIFSGKLYFLGGRLRSSSGKFKTNHKFFSMDLTDETFTLKNEKIKLPFPVKDPFCLCRGSDVLITGGANGKEFNRQCWSMNIVKRKAEFVELPEINVGNIDKHPGVYTGLVSVVFSFPEITFLENKGKAWEKILVVQKNDKAPTPELNKFMVMEEKKEKRVIKAGVKGPDKNIFVKKNEESDSEEEKINPFPNLESLRANKKPSAFETDSD</sequence>
<comment type="caution">
    <text evidence="2">The sequence shown here is derived from an EMBL/GenBank/DDBJ whole genome shotgun (WGS) entry which is preliminary data.</text>
</comment>
<reference evidence="2 3" key="1">
    <citation type="submission" date="2016-11" db="EMBL/GenBank/DDBJ databases">
        <title>The macronuclear genome of Stentor coeruleus: a giant cell with tiny introns.</title>
        <authorList>
            <person name="Slabodnick M."/>
            <person name="Ruby J.G."/>
            <person name="Reiff S.B."/>
            <person name="Swart E.C."/>
            <person name="Gosai S."/>
            <person name="Prabakaran S."/>
            <person name="Witkowska E."/>
            <person name="Larue G.E."/>
            <person name="Fisher S."/>
            <person name="Freeman R.M."/>
            <person name="Gunawardena J."/>
            <person name="Chu W."/>
            <person name="Stover N.A."/>
            <person name="Gregory B.D."/>
            <person name="Nowacki M."/>
            <person name="Derisi J."/>
            <person name="Roy S.W."/>
            <person name="Marshall W.F."/>
            <person name="Sood P."/>
        </authorList>
    </citation>
    <scope>NUCLEOTIDE SEQUENCE [LARGE SCALE GENOMIC DNA]</scope>
    <source>
        <strain evidence="2">WM001</strain>
    </source>
</reference>
<dbReference type="Gene3D" id="2.120.10.80">
    <property type="entry name" value="Kelch-type beta propeller"/>
    <property type="match status" value="1"/>
</dbReference>
<proteinExistence type="predicted"/>
<evidence type="ECO:0000313" key="3">
    <source>
        <dbReference type="Proteomes" id="UP000187209"/>
    </source>
</evidence>
<dbReference type="EMBL" id="MPUH01002380">
    <property type="protein sequence ID" value="OMJ65171.1"/>
    <property type="molecule type" value="Genomic_DNA"/>
</dbReference>
<dbReference type="InterPro" id="IPR015915">
    <property type="entry name" value="Kelch-typ_b-propeller"/>
</dbReference>